<dbReference type="Proteomes" id="UP000541154">
    <property type="component" value="Unassembled WGS sequence"/>
</dbReference>
<protein>
    <submittedName>
        <fullName evidence="1">Uncharacterized protein</fullName>
    </submittedName>
</protein>
<reference evidence="1 2" key="1">
    <citation type="submission" date="2019-04" db="EMBL/GenBank/DDBJ databases">
        <title>Aspergillus burnettii sp. nov., novel species from soil in southeast Queensland.</title>
        <authorList>
            <person name="Gilchrist C.L.M."/>
            <person name="Pitt J.I."/>
            <person name="Lange L."/>
            <person name="Lacey H.J."/>
            <person name="Vuong D."/>
            <person name="Midgley D.J."/>
            <person name="Greenfield P."/>
            <person name="Bradbury M."/>
            <person name="Lacey E."/>
            <person name="Busk P.K."/>
            <person name="Pilgaard B."/>
            <person name="Chooi Y.H."/>
            <person name="Piggott A.M."/>
        </authorList>
    </citation>
    <scope>NUCLEOTIDE SEQUENCE [LARGE SCALE GENOMIC DNA]</scope>
    <source>
        <strain evidence="1 2">FRR 5400</strain>
    </source>
</reference>
<dbReference type="AlphaFoldDB" id="A0A8H6AGY3"/>
<proteinExistence type="predicted"/>
<comment type="caution">
    <text evidence="1">The sequence shown here is derived from an EMBL/GenBank/DDBJ whole genome shotgun (WGS) entry which is preliminary data.</text>
</comment>
<accession>A0A8H6AGY3</accession>
<gene>
    <name evidence="1" type="ORF">ETB97_011455</name>
</gene>
<evidence type="ECO:0000313" key="1">
    <source>
        <dbReference type="EMBL" id="KAF5866570.1"/>
    </source>
</evidence>
<sequence length="194" mass="20693">MLSAAVRYESFVVLLEPSYTNLVSQVTSTIWSRVTILKLSDGVQILHDPANGHTTEKHHPRFEDAGTLTKATSKRSTAIAMKVIQVIAGLGMAVLSVASAFPAADSNDVDLTNICGGGADAGCYIKRAVIRDCRSPTDSGCYIKRGLGVRDCRSPTDSGCYIKRAVETEDSNNVDPMNICGGGADAGCYIKRNF</sequence>
<name>A0A8H6AGY3_PETAA</name>
<dbReference type="EMBL" id="SPNV01000007">
    <property type="protein sequence ID" value="KAF5866570.1"/>
    <property type="molecule type" value="Genomic_DNA"/>
</dbReference>
<evidence type="ECO:0000313" key="2">
    <source>
        <dbReference type="Proteomes" id="UP000541154"/>
    </source>
</evidence>
<keyword evidence="2" id="KW-1185">Reference proteome</keyword>
<organism evidence="1 2">
    <name type="scientific">Petromyces alliaceus</name>
    <name type="common">Aspergillus alliaceus</name>
    <dbReference type="NCBI Taxonomy" id="209559"/>
    <lineage>
        <taxon>Eukaryota</taxon>
        <taxon>Fungi</taxon>
        <taxon>Dikarya</taxon>
        <taxon>Ascomycota</taxon>
        <taxon>Pezizomycotina</taxon>
        <taxon>Eurotiomycetes</taxon>
        <taxon>Eurotiomycetidae</taxon>
        <taxon>Eurotiales</taxon>
        <taxon>Aspergillaceae</taxon>
        <taxon>Aspergillus</taxon>
        <taxon>Aspergillus subgen. Circumdati</taxon>
    </lineage>
</organism>